<dbReference type="AlphaFoldDB" id="A0A9D9I5W2"/>
<dbReference type="EMBL" id="JADIMH010000005">
    <property type="protein sequence ID" value="MBO8466245.1"/>
    <property type="molecule type" value="Genomic_DNA"/>
</dbReference>
<dbReference type="Proteomes" id="UP000823660">
    <property type="component" value="Unassembled WGS sequence"/>
</dbReference>
<dbReference type="SUPFAM" id="SSF56300">
    <property type="entry name" value="Metallo-dependent phosphatases"/>
    <property type="match status" value="1"/>
</dbReference>
<reference evidence="4" key="2">
    <citation type="journal article" date="2021" name="PeerJ">
        <title>Extensive microbial diversity within the chicken gut microbiome revealed by metagenomics and culture.</title>
        <authorList>
            <person name="Gilroy R."/>
            <person name="Ravi A."/>
            <person name="Getino M."/>
            <person name="Pursley I."/>
            <person name="Horton D.L."/>
            <person name="Alikhan N.F."/>
            <person name="Baker D."/>
            <person name="Gharbi K."/>
            <person name="Hall N."/>
            <person name="Watson M."/>
            <person name="Adriaenssens E.M."/>
            <person name="Foster-Nyarko E."/>
            <person name="Jarju S."/>
            <person name="Secka A."/>
            <person name="Antonio M."/>
            <person name="Oren A."/>
            <person name="Chaudhuri R.R."/>
            <person name="La Ragione R."/>
            <person name="Hildebrand F."/>
            <person name="Pallen M.J."/>
        </authorList>
    </citation>
    <scope>NUCLEOTIDE SEQUENCE</scope>
    <source>
        <strain evidence="4">B1-15692</strain>
    </source>
</reference>
<dbReference type="InterPro" id="IPR051918">
    <property type="entry name" value="STPP_CPPED1"/>
</dbReference>
<evidence type="ECO:0000259" key="1">
    <source>
        <dbReference type="Pfam" id="PF00149"/>
    </source>
</evidence>
<dbReference type="Pfam" id="PF16370">
    <property type="entry name" value="MetallophosC"/>
    <property type="match status" value="1"/>
</dbReference>
<evidence type="ECO:0000259" key="3">
    <source>
        <dbReference type="Pfam" id="PF16371"/>
    </source>
</evidence>
<dbReference type="InterPro" id="IPR029052">
    <property type="entry name" value="Metallo-depent_PP-like"/>
</dbReference>
<dbReference type="Gene3D" id="3.60.21.10">
    <property type="match status" value="1"/>
</dbReference>
<evidence type="ECO:0000313" key="5">
    <source>
        <dbReference type="Proteomes" id="UP000823660"/>
    </source>
</evidence>
<feature type="domain" description="Calcineurin-like phosphoesterase C-terminal" evidence="2">
    <location>
        <begin position="415"/>
        <end position="598"/>
    </location>
</feature>
<dbReference type="InterPro" id="IPR032285">
    <property type="entry name" value="Metallophos_N"/>
</dbReference>
<accession>A0A9D9I5W2</accession>
<protein>
    <submittedName>
        <fullName evidence="4">Calcineurin-like phosphoesterase C-terminal domain-containing protein</fullName>
    </submittedName>
</protein>
<dbReference type="PANTHER" id="PTHR43143:SF1">
    <property type="entry name" value="SERINE_THREONINE-PROTEIN PHOSPHATASE CPPED1"/>
    <property type="match status" value="1"/>
</dbReference>
<feature type="domain" description="Calcineurin-like phosphoesterase N-terminal" evidence="3">
    <location>
        <begin position="104"/>
        <end position="181"/>
    </location>
</feature>
<feature type="domain" description="Calcineurin-like phosphoesterase" evidence="1">
    <location>
        <begin position="190"/>
        <end position="397"/>
    </location>
</feature>
<sequence length="616" mass="69830">MLNIPESVIVDSGDMELSFRVVGGKAPLATDKFEFTGMSGTVVCDISSITDRYVYVVLPDGFENGEYEVYVSRGSQRKLLGETSIFINDAESGVEIDEGTTVYGYVTCDGTGVPGVVVSDGVEVVTTDEKGFYQIASEKKWGYVFISVPSGYEVPSEGILPQFHRYLKSEANVIENANFTLTAVSSQDQFKILMLGDMHLANRTGDLSQFSEFTSEVNDYVNARSGEKIYAITLGDMTWDLYWYSNLYYFPEYLATMNSAISNLQVFHTMGNHDNDFKTYSDFDAAFKYVRDIAPTYYSFNIGKVHFIVLDDIDCDKYDGTNSRNYVKTISNEQLEWLRKDLSYVDKSTPLIVTMHAQVFYPSGSGFKIDHDQTNTAELFNILDGYKVHFVTGHTHMSFNVVPEESVTGGRDFFEHNAGSICASWWWSGHLTPGVHISLDGTPGGYSIWNINGTDMQWIYKSTGFSEDYQFRSYDLNNVKFSYDDVPNLKDESVKKDFKKYIDSYPGQSDNAVLINIWNWNPHWKLEVTDEHGASLEYEEVWAYDPLHIAALSVKRFNSNIDSAPNFITEDFPHFFKVMADSPDTDLTIKVSDEFGHTWVENMERPKAFSTDAYKK</sequence>
<organism evidence="4 5">
    <name type="scientific">Candidatus Cryptobacteroides faecipullorum</name>
    <dbReference type="NCBI Taxonomy" id="2840764"/>
    <lineage>
        <taxon>Bacteria</taxon>
        <taxon>Pseudomonadati</taxon>
        <taxon>Bacteroidota</taxon>
        <taxon>Bacteroidia</taxon>
        <taxon>Bacteroidales</taxon>
        <taxon>Candidatus Cryptobacteroides</taxon>
    </lineage>
</organism>
<dbReference type="InterPro" id="IPR032288">
    <property type="entry name" value="Metallophos_C"/>
</dbReference>
<proteinExistence type="predicted"/>
<dbReference type="PANTHER" id="PTHR43143">
    <property type="entry name" value="METALLOPHOSPHOESTERASE, CALCINEURIN SUPERFAMILY"/>
    <property type="match status" value="1"/>
</dbReference>
<comment type="caution">
    <text evidence="4">The sequence shown here is derived from an EMBL/GenBank/DDBJ whole genome shotgun (WGS) entry which is preliminary data.</text>
</comment>
<dbReference type="Pfam" id="PF16371">
    <property type="entry name" value="MetallophosN"/>
    <property type="match status" value="1"/>
</dbReference>
<dbReference type="GO" id="GO:0016787">
    <property type="term" value="F:hydrolase activity"/>
    <property type="evidence" value="ECO:0007669"/>
    <property type="project" value="InterPro"/>
</dbReference>
<evidence type="ECO:0000259" key="2">
    <source>
        <dbReference type="Pfam" id="PF16370"/>
    </source>
</evidence>
<gene>
    <name evidence="4" type="ORF">IAB99_00590</name>
</gene>
<reference evidence="4" key="1">
    <citation type="submission" date="2020-10" db="EMBL/GenBank/DDBJ databases">
        <authorList>
            <person name="Gilroy R."/>
        </authorList>
    </citation>
    <scope>NUCLEOTIDE SEQUENCE</scope>
    <source>
        <strain evidence="4">B1-15692</strain>
    </source>
</reference>
<name>A0A9D9I5W2_9BACT</name>
<dbReference type="Pfam" id="PF00149">
    <property type="entry name" value="Metallophos"/>
    <property type="match status" value="1"/>
</dbReference>
<evidence type="ECO:0000313" key="4">
    <source>
        <dbReference type="EMBL" id="MBO8466245.1"/>
    </source>
</evidence>
<dbReference type="InterPro" id="IPR004843">
    <property type="entry name" value="Calcineurin-like_PHP"/>
</dbReference>